<organism evidence="1 2">
    <name type="scientific">Pseudooceanicola atlanticus</name>
    <dbReference type="NCBI Taxonomy" id="1461694"/>
    <lineage>
        <taxon>Bacteria</taxon>
        <taxon>Pseudomonadati</taxon>
        <taxon>Pseudomonadota</taxon>
        <taxon>Alphaproteobacteria</taxon>
        <taxon>Rhodobacterales</taxon>
        <taxon>Paracoccaceae</taxon>
        <taxon>Pseudooceanicola</taxon>
    </lineage>
</organism>
<dbReference type="Proteomes" id="UP000030004">
    <property type="component" value="Unassembled WGS sequence"/>
</dbReference>
<gene>
    <name evidence="1" type="ORF">ATO9_03890</name>
</gene>
<dbReference type="AlphaFoldDB" id="A0A0A0EI40"/>
<proteinExistence type="predicted"/>
<dbReference type="RefSeq" id="WP_043745176.1">
    <property type="nucleotide sequence ID" value="NZ_AQQX01000001.1"/>
</dbReference>
<evidence type="ECO:0000313" key="1">
    <source>
        <dbReference type="EMBL" id="KGM50631.1"/>
    </source>
</evidence>
<accession>A0A0A0EI40</accession>
<name>A0A0A0EI40_9RHOB</name>
<comment type="caution">
    <text evidence="1">The sequence shown here is derived from an EMBL/GenBank/DDBJ whole genome shotgun (WGS) entry which is preliminary data.</text>
</comment>
<keyword evidence="2" id="KW-1185">Reference proteome</keyword>
<reference evidence="1 2" key="1">
    <citation type="journal article" date="2015" name="Antonie Van Leeuwenhoek">
        <title>Pseudooceanicola atlanticus gen. nov. sp. nov., isolated from surface seawater of the Atlantic Ocean and reclassification of Oceanicola batsensis, Oceanicola marinus, Oceanicola nitratireducens, Oceanicola nanhaiensis, Oceanicola antarcticus and Oceanicola flagellatus, as Pseudooceanicola batsensis comb. nov., Pseudooceanicola marinus comb. nov., Pseudooceanicola nitratireducens comb. nov., Pseudooceanicola nanhaiensis comb. nov., Pseudooceanicola antarcticus comb. nov., and Pseudooceanicola flagellatus comb. nov.</title>
        <authorList>
            <person name="Lai Q."/>
            <person name="Li G."/>
            <person name="Liu X."/>
            <person name="Du Y."/>
            <person name="Sun F."/>
            <person name="Shao Z."/>
        </authorList>
    </citation>
    <scope>NUCLEOTIDE SEQUENCE [LARGE SCALE GENOMIC DNA]</scope>
    <source>
        <strain evidence="1 2">22II-s11g</strain>
    </source>
</reference>
<evidence type="ECO:0000313" key="2">
    <source>
        <dbReference type="Proteomes" id="UP000030004"/>
    </source>
</evidence>
<dbReference type="eggNOG" id="ENOG5033XPF">
    <property type="taxonomic scope" value="Bacteria"/>
</dbReference>
<dbReference type="EMBL" id="AQQX01000001">
    <property type="protein sequence ID" value="KGM50631.1"/>
    <property type="molecule type" value="Genomic_DNA"/>
</dbReference>
<sequence length="244" mass="26622">MIVAESIGFSATHSISEILSEIPGYEVSHGSQHFVKKCPLGQGSQSVNEFIDSMAASDAAGNRTVAVHTLFPPQDLKPVCQAAGGDYWLLVREPVAQIESCFAWISNGVLSGNPGHFQHVLKASLAELARIGAPVSLPNACYYYAINHVLSYNLVALGMETPVRRMEDLLSDEAAFRAAFAVPEDVEIPHFQGDEVHRSSHRSEKKLQAMADPDREALREGFQINLAGRNYGLQIMERLLGYAA</sequence>
<dbReference type="STRING" id="1461694.ATO9_03890"/>
<dbReference type="OrthoDB" id="7850819at2"/>
<protein>
    <submittedName>
        <fullName evidence="1">Uncharacterized protein</fullName>
    </submittedName>
</protein>